<sequence>MVPSTAAHRHPPSTTAHCDPPSTAAHCDPLSTAAHRHLPPNTRHFPLSHSESCKLLKSPHLLVVRLVSGRLERVSEQSLWRMLWTLDKVVRVMFWGGVSALLATLLSALGVVSCLLAFITLWLLTAASYLYTADMKLPVSGKSVVVTGCDTGFGNTLALHLDKLVSGTLS</sequence>
<reference evidence="3" key="1">
    <citation type="journal article" date="2021" name="Sci. Adv.">
        <title>The American lobster genome reveals insights on longevity, neural, and immune adaptations.</title>
        <authorList>
            <person name="Polinski J.M."/>
            <person name="Zimin A.V."/>
            <person name="Clark K.F."/>
            <person name="Kohn A.B."/>
            <person name="Sadowski N."/>
            <person name="Timp W."/>
            <person name="Ptitsyn A."/>
            <person name="Khanna P."/>
            <person name="Romanova D.Y."/>
            <person name="Williams P."/>
            <person name="Greenwood S.J."/>
            <person name="Moroz L.L."/>
            <person name="Walt D.R."/>
            <person name="Bodnar A.G."/>
        </authorList>
    </citation>
    <scope>NUCLEOTIDE SEQUENCE</scope>
    <source>
        <strain evidence="3">GMGI-L3</strain>
    </source>
</reference>
<keyword evidence="4" id="KW-1185">Reference proteome</keyword>
<feature type="region of interest" description="Disordered" evidence="1">
    <location>
        <begin position="1"/>
        <end position="22"/>
    </location>
</feature>
<dbReference type="AlphaFoldDB" id="A0A8J5K6A4"/>
<keyword evidence="2" id="KW-0472">Membrane</keyword>
<comment type="caution">
    <text evidence="3">The sequence shown here is derived from an EMBL/GenBank/DDBJ whole genome shotgun (WGS) entry which is preliminary data.</text>
</comment>
<dbReference type="Proteomes" id="UP000747542">
    <property type="component" value="Unassembled WGS sequence"/>
</dbReference>
<accession>A0A8J5K6A4</accession>
<protein>
    <submittedName>
        <fullName evidence="3">Putative D-beta-hydroxybutyrate dehydrogenase-like 7</fullName>
    </submittedName>
</protein>
<evidence type="ECO:0000313" key="4">
    <source>
        <dbReference type="Proteomes" id="UP000747542"/>
    </source>
</evidence>
<name>A0A8J5K6A4_HOMAM</name>
<evidence type="ECO:0000313" key="3">
    <source>
        <dbReference type="EMBL" id="KAG7168551.1"/>
    </source>
</evidence>
<feature type="transmembrane region" description="Helical" evidence="2">
    <location>
        <begin position="89"/>
        <end position="109"/>
    </location>
</feature>
<dbReference type="EMBL" id="JAHLQT010020073">
    <property type="protein sequence ID" value="KAG7168551.1"/>
    <property type="molecule type" value="Genomic_DNA"/>
</dbReference>
<keyword evidence="2" id="KW-0812">Transmembrane</keyword>
<keyword evidence="2" id="KW-1133">Transmembrane helix</keyword>
<evidence type="ECO:0000256" key="1">
    <source>
        <dbReference type="SAM" id="MobiDB-lite"/>
    </source>
</evidence>
<gene>
    <name evidence="3" type="primary">Bdh1-L7</name>
    <name evidence="3" type="ORF">Hamer_G002637</name>
</gene>
<evidence type="ECO:0000256" key="2">
    <source>
        <dbReference type="SAM" id="Phobius"/>
    </source>
</evidence>
<proteinExistence type="predicted"/>
<organism evidence="3 4">
    <name type="scientific">Homarus americanus</name>
    <name type="common">American lobster</name>
    <dbReference type="NCBI Taxonomy" id="6706"/>
    <lineage>
        <taxon>Eukaryota</taxon>
        <taxon>Metazoa</taxon>
        <taxon>Ecdysozoa</taxon>
        <taxon>Arthropoda</taxon>
        <taxon>Crustacea</taxon>
        <taxon>Multicrustacea</taxon>
        <taxon>Malacostraca</taxon>
        <taxon>Eumalacostraca</taxon>
        <taxon>Eucarida</taxon>
        <taxon>Decapoda</taxon>
        <taxon>Pleocyemata</taxon>
        <taxon>Astacidea</taxon>
        <taxon>Nephropoidea</taxon>
        <taxon>Nephropidae</taxon>
        <taxon>Homarus</taxon>
    </lineage>
</organism>